<name>A0A9W9RAG4_9EURO</name>
<evidence type="ECO:0000313" key="3">
    <source>
        <dbReference type="Proteomes" id="UP001147752"/>
    </source>
</evidence>
<feature type="compositionally biased region" description="Polar residues" evidence="1">
    <location>
        <begin position="23"/>
        <end position="39"/>
    </location>
</feature>
<dbReference type="GeneID" id="81468117"/>
<evidence type="ECO:0000313" key="2">
    <source>
        <dbReference type="EMBL" id="KAJ5356602.1"/>
    </source>
</evidence>
<organism evidence="2 3">
    <name type="scientific">Penicillium concentricum</name>
    <dbReference type="NCBI Taxonomy" id="293559"/>
    <lineage>
        <taxon>Eukaryota</taxon>
        <taxon>Fungi</taxon>
        <taxon>Dikarya</taxon>
        <taxon>Ascomycota</taxon>
        <taxon>Pezizomycotina</taxon>
        <taxon>Eurotiomycetes</taxon>
        <taxon>Eurotiomycetidae</taxon>
        <taxon>Eurotiales</taxon>
        <taxon>Aspergillaceae</taxon>
        <taxon>Penicillium</taxon>
    </lineage>
</organism>
<keyword evidence="3" id="KW-1185">Reference proteome</keyword>
<protein>
    <submittedName>
        <fullName evidence="2">Uncharacterized protein</fullName>
    </submittedName>
</protein>
<accession>A0A9W9RAG4</accession>
<feature type="region of interest" description="Disordered" evidence="1">
    <location>
        <begin position="1"/>
        <end position="42"/>
    </location>
</feature>
<reference evidence="2" key="2">
    <citation type="journal article" date="2023" name="IMA Fungus">
        <title>Comparative genomic study of the Penicillium genus elucidates a diverse pangenome and 15 lateral gene transfer events.</title>
        <authorList>
            <person name="Petersen C."/>
            <person name="Sorensen T."/>
            <person name="Nielsen M.R."/>
            <person name="Sondergaard T.E."/>
            <person name="Sorensen J.L."/>
            <person name="Fitzpatrick D.A."/>
            <person name="Frisvad J.C."/>
            <person name="Nielsen K.L."/>
        </authorList>
    </citation>
    <scope>NUCLEOTIDE SEQUENCE</scope>
    <source>
        <strain evidence="2">IBT 3081</strain>
    </source>
</reference>
<comment type="caution">
    <text evidence="2">The sequence shown here is derived from an EMBL/GenBank/DDBJ whole genome shotgun (WGS) entry which is preliminary data.</text>
</comment>
<dbReference type="RefSeq" id="XP_056574749.1">
    <property type="nucleotide sequence ID" value="XM_056728934.1"/>
</dbReference>
<gene>
    <name evidence="2" type="ORF">N7517_011211</name>
</gene>
<reference evidence="2" key="1">
    <citation type="submission" date="2022-12" db="EMBL/GenBank/DDBJ databases">
        <authorList>
            <person name="Petersen C."/>
        </authorList>
    </citation>
    <scope>NUCLEOTIDE SEQUENCE</scope>
    <source>
        <strain evidence="2">IBT 3081</strain>
    </source>
</reference>
<sequence>MVLVGDGDQYQRKIKQGAERPQTAGNTKPQQGDNFQSQAPRKLRMTEGLMQYFMENFEIDTTRENLKALGNGGTMVAEL</sequence>
<evidence type="ECO:0000256" key="1">
    <source>
        <dbReference type="SAM" id="MobiDB-lite"/>
    </source>
</evidence>
<proteinExistence type="predicted"/>
<dbReference type="EMBL" id="JAPZBT010000006">
    <property type="protein sequence ID" value="KAJ5356602.1"/>
    <property type="molecule type" value="Genomic_DNA"/>
</dbReference>
<dbReference type="Proteomes" id="UP001147752">
    <property type="component" value="Unassembled WGS sequence"/>
</dbReference>
<dbReference type="AlphaFoldDB" id="A0A9W9RAG4"/>